<dbReference type="SMART" id="SM00240">
    <property type="entry name" value="FHA"/>
    <property type="match status" value="1"/>
</dbReference>
<keyword evidence="2" id="KW-0812">Transmembrane</keyword>
<evidence type="ECO:0000313" key="4">
    <source>
        <dbReference type="EMBL" id="HIX59937.1"/>
    </source>
</evidence>
<dbReference type="InterPro" id="IPR050923">
    <property type="entry name" value="Cell_Proc_Reg/RNA_Proc"/>
</dbReference>
<name>A0A9D1WJF5_9FIRM</name>
<dbReference type="EMBL" id="DXEX01000204">
    <property type="protein sequence ID" value="HIX59937.1"/>
    <property type="molecule type" value="Genomic_DNA"/>
</dbReference>
<gene>
    <name evidence="4" type="ORF">IAA45_09525</name>
</gene>
<proteinExistence type="predicted"/>
<dbReference type="SUPFAM" id="SSF49879">
    <property type="entry name" value="SMAD/FHA domain"/>
    <property type="match status" value="1"/>
</dbReference>
<feature type="transmembrane region" description="Helical" evidence="2">
    <location>
        <begin position="265"/>
        <end position="283"/>
    </location>
</feature>
<dbReference type="Pfam" id="PF19909">
    <property type="entry name" value="DUF6382"/>
    <property type="match status" value="1"/>
</dbReference>
<protein>
    <submittedName>
        <fullName evidence="4">FHA domain-containing protein</fullName>
    </submittedName>
</protein>
<evidence type="ECO:0000313" key="5">
    <source>
        <dbReference type="Proteomes" id="UP000886817"/>
    </source>
</evidence>
<reference evidence="4" key="2">
    <citation type="submission" date="2021-04" db="EMBL/GenBank/DDBJ databases">
        <authorList>
            <person name="Gilroy R."/>
        </authorList>
    </citation>
    <scope>NUCLEOTIDE SEQUENCE</scope>
    <source>
        <strain evidence="4">ChiSjej1B19-8411</strain>
    </source>
</reference>
<feature type="compositionally biased region" description="Basic and acidic residues" evidence="1">
    <location>
        <begin position="289"/>
        <end position="326"/>
    </location>
</feature>
<reference evidence="4" key="1">
    <citation type="journal article" date="2021" name="PeerJ">
        <title>Extensive microbial diversity within the chicken gut microbiome revealed by metagenomics and culture.</title>
        <authorList>
            <person name="Gilroy R."/>
            <person name="Ravi A."/>
            <person name="Getino M."/>
            <person name="Pursley I."/>
            <person name="Horton D.L."/>
            <person name="Alikhan N.F."/>
            <person name="Baker D."/>
            <person name="Gharbi K."/>
            <person name="Hall N."/>
            <person name="Watson M."/>
            <person name="Adriaenssens E.M."/>
            <person name="Foster-Nyarko E."/>
            <person name="Jarju S."/>
            <person name="Secka A."/>
            <person name="Antonio M."/>
            <person name="Oren A."/>
            <person name="Chaudhuri R.R."/>
            <person name="La Ragione R."/>
            <person name="Hildebrand F."/>
            <person name="Pallen M.J."/>
        </authorList>
    </citation>
    <scope>NUCLEOTIDE SEQUENCE</scope>
    <source>
        <strain evidence="4">ChiSjej1B19-8411</strain>
    </source>
</reference>
<dbReference type="PANTHER" id="PTHR23308">
    <property type="entry name" value="NUCLEAR INHIBITOR OF PROTEIN PHOSPHATASE-1"/>
    <property type="match status" value="1"/>
</dbReference>
<evidence type="ECO:0000256" key="1">
    <source>
        <dbReference type="SAM" id="MobiDB-lite"/>
    </source>
</evidence>
<sequence length="447" mass="50727">MEVEYKRDMNHSYLVIKGENGQNVASYQIRMLLGNGVSSLLPCTIRGLNGEILFYYEITGRQSLFSFYEKQKIGSGDLQWILDGIISGLSQMEEYLLCPDDLVLRPEYIYLDLEQKKVLLCYLAGYQKNATEQFQSFTEYYLPKIDHTDTRAVSVGYGIYRLAMEEGIQAEQMKDMLYHYSGEEMTPVQKSGFQNEKETDFEEYQKKMEQEAVRREAMQAFFADGADEEEGAEGPVVWAAVLGVAAVAGGGLAACLLGYLQWQLALLLCAAAAAAAFSMLVIGKWSKRQKTEKEKTQEPGKEDSRESLWEEFQEARQQKQEGRTETGEEDQEDGLSSGETTVLYQTRQPLVSSLVSKIPGKYPTVFLEKEMTVIGKLPVAADILLEAPTISRVHARITRKEERFYLSDLNSRNGTCVNGRLLQGEEEYELQNYDEISFAEIQYIFLK</sequence>
<dbReference type="Gene3D" id="2.60.200.20">
    <property type="match status" value="1"/>
</dbReference>
<accession>A0A9D1WJF5</accession>
<feature type="domain" description="FHA" evidence="3">
    <location>
        <begin position="372"/>
        <end position="422"/>
    </location>
</feature>
<comment type="caution">
    <text evidence="4">The sequence shown here is derived from an EMBL/GenBank/DDBJ whole genome shotgun (WGS) entry which is preliminary data.</text>
</comment>
<organism evidence="4 5">
    <name type="scientific">Candidatus Blautia gallistercoris</name>
    <dbReference type="NCBI Taxonomy" id="2838490"/>
    <lineage>
        <taxon>Bacteria</taxon>
        <taxon>Bacillati</taxon>
        <taxon>Bacillota</taxon>
        <taxon>Clostridia</taxon>
        <taxon>Lachnospirales</taxon>
        <taxon>Lachnospiraceae</taxon>
        <taxon>Blautia</taxon>
    </lineage>
</organism>
<dbReference type="InterPro" id="IPR000253">
    <property type="entry name" value="FHA_dom"/>
</dbReference>
<dbReference type="PROSITE" id="PS50006">
    <property type="entry name" value="FHA_DOMAIN"/>
    <property type="match status" value="1"/>
</dbReference>
<keyword evidence="2" id="KW-1133">Transmembrane helix</keyword>
<dbReference type="Pfam" id="PF00498">
    <property type="entry name" value="FHA"/>
    <property type="match status" value="1"/>
</dbReference>
<dbReference type="InterPro" id="IPR008984">
    <property type="entry name" value="SMAD_FHA_dom_sf"/>
</dbReference>
<feature type="region of interest" description="Disordered" evidence="1">
    <location>
        <begin position="288"/>
        <end position="339"/>
    </location>
</feature>
<dbReference type="CDD" id="cd00060">
    <property type="entry name" value="FHA"/>
    <property type="match status" value="1"/>
</dbReference>
<keyword evidence="2" id="KW-0472">Membrane</keyword>
<feature type="transmembrane region" description="Helical" evidence="2">
    <location>
        <begin position="236"/>
        <end position="259"/>
    </location>
</feature>
<evidence type="ECO:0000256" key="2">
    <source>
        <dbReference type="SAM" id="Phobius"/>
    </source>
</evidence>
<dbReference type="AlphaFoldDB" id="A0A9D1WJF5"/>
<evidence type="ECO:0000259" key="3">
    <source>
        <dbReference type="PROSITE" id="PS50006"/>
    </source>
</evidence>
<dbReference type="Proteomes" id="UP000886817">
    <property type="component" value="Unassembled WGS sequence"/>
</dbReference>
<dbReference type="InterPro" id="IPR045962">
    <property type="entry name" value="DUF6382"/>
</dbReference>